<comment type="subcellular location">
    <subcellularLocation>
        <location evidence="1 11">Cytoplasm</location>
    </subcellularLocation>
</comment>
<dbReference type="GO" id="GO:0030488">
    <property type="term" value="P:tRNA methylation"/>
    <property type="evidence" value="ECO:0007669"/>
    <property type="project" value="TreeGrafter"/>
</dbReference>
<dbReference type="InterPro" id="IPR018948">
    <property type="entry name" value="GTP-bd_TrmE_N"/>
</dbReference>
<keyword evidence="3 11" id="KW-0963">Cytoplasm</keyword>
<dbReference type="GO" id="GO:0005525">
    <property type="term" value="F:GTP binding"/>
    <property type="evidence" value="ECO:0007669"/>
    <property type="project" value="UniProtKB-UniRule"/>
</dbReference>
<feature type="binding site" evidence="11">
    <location>
        <position position="224"/>
    </location>
    <ligand>
        <name>K(+)</name>
        <dbReference type="ChEBI" id="CHEBI:29103"/>
    </ligand>
</feature>
<dbReference type="InterPro" id="IPR027368">
    <property type="entry name" value="MnmE_dom2"/>
</dbReference>
<dbReference type="RefSeq" id="WP_207541702.1">
    <property type="nucleotide sequence ID" value="NZ_JAFNAA010000003.1"/>
</dbReference>
<feature type="binding site" evidence="11">
    <location>
        <begin position="268"/>
        <end position="271"/>
    </location>
    <ligand>
        <name>GTP</name>
        <dbReference type="ChEBI" id="CHEBI:37565"/>
    </ligand>
</feature>
<feature type="binding site" evidence="11">
    <location>
        <position position="452"/>
    </location>
    <ligand>
        <name>(6S)-5-formyl-5,6,7,8-tetrahydrofolate</name>
        <dbReference type="ChEBI" id="CHEBI:57457"/>
    </ligand>
</feature>
<dbReference type="SUPFAM" id="SSF52540">
    <property type="entry name" value="P-loop containing nucleoside triphosphate hydrolases"/>
    <property type="match status" value="1"/>
</dbReference>
<comment type="subunit">
    <text evidence="11">Homodimer. Heterotetramer of two MnmE and two MnmG subunits.</text>
</comment>
<name>A0A8I1W5M8_PLESH</name>
<dbReference type="GO" id="GO:0003924">
    <property type="term" value="F:GTPase activity"/>
    <property type="evidence" value="ECO:0007669"/>
    <property type="project" value="UniProtKB-UniRule"/>
</dbReference>
<feature type="binding site" evidence="11">
    <location>
        <begin position="243"/>
        <end position="249"/>
    </location>
    <ligand>
        <name>GTP</name>
        <dbReference type="ChEBI" id="CHEBI:37565"/>
    </ligand>
</feature>
<evidence type="ECO:0000256" key="8">
    <source>
        <dbReference type="ARBA" id="ARBA00022842"/>
    </source>
</evidence>
<evidence type="ECO:0000256" key="12">
    <source>
        <dbReference type="RuleBase" id="RU003313"/>
    </source>
</evidence>
<dbReference type="NCBIfam" id="TIGR00231">
    <property type="entry name" value="small_GTP"/>
    <property type="match status" value="1"/>
</dbReference>
<dbReference type="FunFam" id="3.40.50.300:FF:000249">
    <property type="entry name" value="tRNA modification GTPase MnmE"/>
    <property type="match status" value="1"/>
</dbReference>
<evidence type="ECO:0000256" key="3">
    <source>
        <dbReference type="ARBA" id="ARBA00022490"/>
    </source>
</evidence>
<keyword evidence="9 11" id="KW-0630">Potassium</keyword>
<evidence type="ECO:0000256" key="5">
    <source>
        <dbReference type="ARBA" id="ARBA00022723"/>
    </source>
</evidence>
<dbReference type="NCBIfam" id="TIGR00450">
    <property type="entry name" value="mnmE_trmE_thdF"/>
    <property type="match status" value="1"/>
</dbReference>
<dbReference type="InterPro" id="IPR031168">
    <property type="entry name" value="G_TrmE"/>
</dbReference>
<feature type="domain" description="TrmE-type G" evidence="13">
    <location>
        <begin position="214"/>
        <end position="375"/>
    </location>
</feature>
<feature type="binding site" evidence="11">
    <location>
        <position position="249"/>
    </location>
    <ligand>
        <name>Mg(2+)</name>
        <dbReference type="ChEBI" id="CHEBI:18420"/>
    </ligand>
</feature>
<feature type="binding site" evidence="11">
    <location>
        <position position="118"/>
    </location>
    <ligand>
        <name>(6S)-5-formyl-5,6,7,8-tetrahydrofolate</name>
        <dbReference type="ChEBI" id="CHEBI:57457"/>
    </ligand>
</feature>
<reference evidence="14" key="1">
    <citation type="submission" date="2021-03" db="EMBL/GenBank/DDBJ databases">
        <title>Plesiomonas shigelloides zfcc0051, isolated from zebrafish feces.</title>
        <authorList>
            <person name="Vanderhoek Z."/>
            <person name="Gaulke C."/>
        </authorList>
    </citation>
    <scope>NUCLEOTIDE SEQUENCE</scope>
    <source>
        <strain evidence="14">Zfcc0051</strain>
    </source>
</reference>
<comment type="function">
    <text evidence="11">Exhibits a very high intrinsic GTPase hydrolysis rate. Involved in the addition of a carboxymethylaminomethyl (cmnm) group at the wobble position (U34) of certain tRNAs, forming tRNA-cmnm(5)s(2)U34.</text>
</comment>
<dbReference type="SUPFAM" id="SSF116878">
    <property type="entry name" value="TrmE connector domain"/>
    <property type="match status" value="1"/>
</dbReference>
<keyword evidence="7 11" id="KW-0378">Hydrolase</keyword>
<dbReference type="FunFam" id="3.30.1360.120:FF:000001">
    <property type="entry name" value="tRNA modification GTPase MnmE"/>
    <property type="match status" value="1"/>
</dbReference>
<dbReference type="InterPro" id="IPR005225">
    <property type="entry name" value="Small_GTP-bd"/>
</dbReference>
<gene>
    <name evidence="11 14" type="primary">mnmE</name>
    <name evidence="11" type="synonym">trmE</name>
    <name evidence="14" type="ORF">J2R62_04445</name>
</gene>
<dbReference type="Gene3D" id="1.20.120.430">
    <property type="entry name" value="tRNA modification GTPase MnmE domain 2"/>
    <property type="match status" value="1"/>
</dbReference>
<evidence type="ECO:0000256" key="10">
    <source>
        <dbReference type="ARBA" id="ARBA00023134"/>
    </source>
</evidence>
<dbReference type="GO" id="GO:0005829">
    <property type="term" value="C:cytosol"/>
    <property type="evidence" value="ECO:0007669"/>
    <property type="project" value="TreeGrafter"/>
</dbReference>
<dbReference type="Gene3D" id="3.30.1360.120">
    <property type="entry name" value="Probable tRNA modification gtpase trme, domain 1"/>
    <property type="match status" value="1"/>
</dbReference>
<dbReference type="HAMAP" id="MF_00379">
    <property type="entry name" value="GTPase_MnmE"/>
    <property type="match status" value="1"/>
</dbReference>
<evidence type="ECO:0000256" key="9">
    <source>
        <dbReference type="ARBA" id="ARBA00022958"/>
    </source>
</evidence>
<feature type="binding site" evidence="11">
    <location>
        <position position="21"/>
    </location>
    <ligand>
        <name>(6S)-5-formyl-5,6,7,8-tetrahydrofolate</name>
        <dbReference type="ChEBI" id="CHEBI:57457"/>
    </ligand>
</feature>
<evidence type="ECO:0000256" key="1">
    <source>
        <dbReference type="ARBA" id="ARBA00004496"/>
    </source>
</evidence>
<feature type="binding site" evidence="11">
    <location>
        <position position="248"/>
    </location>
    <ligand>
        <name>K(+)</name>
        <dbReference type="ChEBI" id="CHEBI:29103"/>
    </ligand>
</feature>
<keyword evidence="5 11" id="KW-0479">Metal-binding</keyword>
<dbReference type="GO" id="GO:0002098">
    <property type="term" value="P:tRNA wobble uridine modification"/>
    <property type="evidence" value="ECO:0007669"/>
    <property type="project" value="TreeGrafter"/>
</dbReference>
<dbReference type="CDD" id="cd14858">
    <property type="entry name" value="TrmE_N"/>
    <property type="match status" value="1"/>
</dbReference>
<dbReference type="AlphaFoldDB" id="A0A8I1W5M8"/>
<feature type="binding site" evidence="11">
    <location>
        <position position="243"/>
    </location>
    <ligand>
        <name>K(+)</name>
        <dbReference type="ChEBI" id="CHEBI:29103"/>
    </ligand>
</feature>
<evidence type="ECO:0000256" key="2">
    <source>
        <dbReference type="ARBA" id="ARBA00011043"/>
    </source>
</evidence>
<feature type="binding site" evidence="11">
    <location>
        <begin position="333"/>
        <end position="336"/>
    </location>
    <ligand>
        <name>GTP</name>
        <dbReference type="ChEBI" id="CHEBI:37565"/>
    </ligand>
</feature>
<feature type="binding site" evidence="11">
    <location>
        <position position="228"/>
    </location>
    <ligand>
        <name>Mg(2+)</name>
        <dbReference type="ChEBI" id="CHEBI:18420"/>
    </ligand>
</feature>
<keyword evidence="4 11" id="KW-0819">tRNA processing</keyword>
<dbReference type="PANTHER" id="PTHR42714">
    <property type="entry name" value="TRNA MODIFICATION GTPASE GTPBP3"/>
    <property type="match status" value="1"/>
</dbReference>
<comment type="cofactor">
    <cofactor evidence="11">
        <name>K(+)</name>
        <dbReference type="ChEBI" id="CHEBI:29103"/>
    </cofactor>
    <text evidence="11">Binds 1 potassium ion per subunit.</text>
</comment>
<dbReference type="EMBL" id="JAFNAA010000003">
    <property type="protein sequence ID" value="MBO1107481.1"/>
    <property type="molecule type" value="Genomic_DNA"/>
</dbReference>
<sequence length="452" mass="49338">MNDTIVAQATPPGRGGVGILRISGPQAVSIAETVLGRCPKPRYADYLPFRDSDGSVLDQGLALYFKGPHSFTGEDVLELQGHGGPVILDLLLKRILQFPGVRVARPGEFSERAFLNDKLDLAQAEAIADLIDASSEQAARSAVNSLQGAFSRRIEALVESLIHLRMYVEAAIDFPDEEIDFLSDGKVSHDLRGIMQQLQQVRSEARQGSLLREGMKVVIAGRPNAGKSSLLNALAGREAAIVTDIAGTTRDVLREHIHIDGMPLHIIDTAGLREATDEVERIGIERAWDEIAKADRVLFMVDGTTTTDSDPQAIWPEFMQRLPHGIPVTVIRNKADLTGETLGLSDEHGHTLLRLSARNGDGVELLRQHLKESMGFESSLEGGFLARRRHLQALEQADQHLQQGEAQLLGYNAGELLAEELRLAQQALGEITGEFSSDDLLGRIFTSFCIGK</sequence>
<comment type="similarity">
    <text evidence="2 11 12">Belongs to the TRAFAC class TrmE-Era-EngA-EngB-Septin-like GTPase superfamily. TrmE GTPase family.</text>
</comment>
<proteinExistence type="inferred from homology"/>
<keyword evidence="10 11" id="KW-0342">GTP-binding</keyword>
<feature type="binding site" evidence="11">
    <location>
        <position position="245"/>
    </location>
    <ligand>
        <name>K(+)</name>
        <dbReference type="ChEBI" id="CHEBI:29103"/>
    </ligand>
</feature>
<dbReference type="InterPro" id="IPR027266">
    <property type="entry name" value="TrmE/GcvT-like"/>
</dbReference>
<dbReference type="Gene3D" id="3.40.50.300">
    <property type="entry name" value="P-loop containing nucleotide triphosphate hydrolases"/>
    <property type="match status" value="1"/>
</dbReference>
<dbReference type="InterPro" id="IPR004520">
    <property type="entry name" value="GTPase_MnmE"/>
</dbReference>
<evidence type="ECO:0000256" key="4">
    <source>
        <dbReference type="ARBA" id="ARBA00022694"/>
    </source>
</evidence>
<organism evidence="14 15">
    <name type="scientific">Plesiomonas shigelloides</name>
    <name type="common">Aeromonas shigelloides</name>
    <dbReference type="NCBI Taxonomy" id="703"/>
    <lineage>
        <taxon>Bacteria</taxon>
        <taxon>Pseudomonadati</taxon>
        <taxon>Pseudomonadota</taxon>
        <taxon>Gammaproteobacteria</taxon>
        <taxon>Enterobacterales</taxon>
        <taxon>Enterobacteriaceae</taxon>
        <taxon>Plesiomonas</taxon>
    </lineage>
</organism>
<comment type="caution">
    <text evidence="14">The sequence shown here is derived from an EMBL/GenBank/DDBJ whole genome shotgun (WGS) entry which is preliminary data.</text>
</comment>
<keyword evidence="6 11" id="KW-0547">Nucleotide-binding</keyword>
<evidence type="ECO:0000259" key="13">
    <source>
        <dbReference type="PROSITE" id="PS51709"/>
    </source>
</evidence>
<dbReference type="GO" id="GO:0046872">
    <property type="term" value="F:metal ion binding"/>
    <property type="evidence" value="ECO:0007669"/>
    <property type="project" value="UniProtKB-KW"/>
</dbReference>
<evidence type="ECO:0000256" key="11">
    <source>
        <dbReference type="HAMAP-Rule" id="MF_00379"/>
    </source>
</evidence>
<keyword evidence="8 11" id="KW-0460">Magnesium</keyword>
<evidence type="ECO:0000256" key="6">
    <source>
        <dbReference type="ARBA" id="ARBA00022741"/>
    </source>
</evidence>
<dbReference type="EC" id="3.6.-.-" evidence="11"/>
<dbReference type="Proteomes" id="UP000664658">
    <property type="component" value="Unassembled WGS sequence"/>
</dbReference>
<evidence type="ECO:0000313" key="14">
    <source>
        <dbReference type="EMBL" id="MBO1107481.1"/>
    </source>
</evidence>
<protein>
    <recommendedName>
        <fullName evidence="11">tRNA modification GTPase MnmE</fullName>
        <ecNumber evidence="11">3.6.-.-</ecNumber>
    </recommendedName>
</protein>
<feature type="binding site" evidence="11">
    <location>
        <begin position="356"/>
        <end position="358"/>
    </location>
    <ligand>
        <name>GTP</name>
        <dbReference type="ChEBI" id="CHEBI:37565"/>
    </ligand>
</feature>
<evidence type="ECO:0000256" key="7">
    <source>
        <dbReference type="ARBA" id="ARBA00022801"/>
    </source>
</evidence>
<feature type="binding site" evidence="11">
    <location>
        <begin position="224"/>
        <end position="229"/>
    </location>
    <ligand>
        <name>GTP</name>
        <dbReference type="ChEBI" id="CHEBI:37565"/>
    </ligand>
</feature>
<dbReference type="InterPro" id="IPR027417">
    <property type="entry name" value="P-loop_NTPase"/>
</dbReference>
<feature type="binding site" evidence="11">
    <location>
        <position position="78"/>
    </location>
    <ligand>
        <name>(6S)-5-formyl-5,6,7,8-tetrahydrofolate</name>
        <dbReference type="ChEBI" id="CHEBI:57457"/>
    </ligand>
</feature>
<dbReference type="PANTHER" id="PTHR42714:SF2">
    <property type="entry name" value="TRNA MODIFICATION GTPASE GTPBP3, MITOCHONDRIAL"/>
    <property type="match status" value="1"/>
</dbReference>
<dbReference type="NCBIfam" id="NF003661">
    <property type="entry name" value="PRK05291.1-3"/>
    <property type="match status" value="1"/>
</dbReference>
<dbReference type="CDD" id="cd04164">
    <property type="entry name" value="trmE"/>
    <property type="match status" value="1"/>
</dbReference>
<dbReference type="Pfam" id="PF12631">
    <property type="entry name" value="MnmE_helical"/>
    <property type="match status" value="1"/>
</dbReference>
<dbReference type="Pfam" id="PF01926">
    <property type="entry name" value="MMR_HSR1"/>
    <property type="match status" value="1"/>
</dbReference>
<dbReference type="PROSITE" id="PS51709">
    <property type="entry name" value="G_TRME"/>
    <property type="match status" value="1"/>
</dbReference>
<dbReference type="InterPro" id="IPR025867">
    <property type="entry name" value="MnmE_helical"/>
</dbReference>
<dbReference type="InterPro" id="IPR006073">
    <property type="entry name" value="GTP-bd"/>
</dbReference>
<evidence type="ECO:0000313" key="15">
    <source>
        <dbReference type="Proteomes" id="UP000664658"/>
    </source>
</evidence>
<accession>A0A8I1W5M8</accession>
<dbReference type="Pfam" id="PF10396">
    <property type="entry name" value="TrmE_N"/>
    <property type="match status" value="1"/>
</dbReference>